<sequence>MDLRERTRQASGRAGSSAVDTAFFVALLWVVEIIDVITRHAVDRFASLRAWEFTDLPSIFTFSFAHYGWAHLIGNTALLLPFGFLLGLSGRRVAVQVTLVVMVCSGLAAWALTPPHSATAGASGIVFGWLTYLIVRGAWSKRWTEVALGLALLAVFGYVLWGVLPGAQGVSWQGHLGGAAGGLLSAWLINDKRSRRRF</sequence>
<dbReference type="GO" id="GO:0006508">
    <property type="term" value="P:proteolysis"/>
    <property type="evidence" value="ECO:0007669"/>
    <property type="project" value="UniProtKB-KW"/>
</dbReference>
<keyword evidence="2 5" id="KW-0812">Transmembrane</keyword>
<gene>
    <name evidence="7" type="ORF">D1832_03635</name>
</gene>
<reference evidence="7 8" key="1">
    <citation type="submission" date="2018-08" db="EMBL/GenBank/DDBJ databases">
        <title>Whole genome sequence analysis of Dermacoccus abyssi bacteria isolated from Deep Mariana trench Micromonospora spp reveals genes involved in the environmental adaptation and production of secondary metabolites.</title>
        <authorList>
            <person name="Abdel-Mageed W.M."/>
            <person name="Lehri B."/>
            <person name="Nouioui I."/>
            <person name="Goodfellow I."/>
            <person name="Jaspars M."/>
            <person name="Karlyshev A."/>
        </authorList>
    </citation>
    <scope>NUCLEOTIDE SEQUENCE [LARGE SCALE GENOMIC DNA]</scope>
    <source>
        <strain evidence="7 8">MT1.1</strain>
    </source>
</reference>
<dbReference type="AlphaFoldDB" id="A0A417Z8W4"/>
<feature type="transmembrane region" description="Helical" evidence="5">
    <location>
        <begin position="21"/>
        <end position="42"/>
    </location>
</feature>
<accession>A0A417Z8W4</accession>
<feature type="transmembrane region" description="Helical" evidence="5">
    <location>
        <begin position="170"/>
        <end position="189"/>
    </location>
</feature>
<dbReference type="GO" id="GO:0016020">
    <property type="term" value="C:membrane"/>
    <property type="evidence" value="ECO:0007669"/>
    <property type="project" value="UniProtKB-SubCell"/>
</dbReference>
<evidence type="ECO:0000313" key="8">
    <source>
        <dbReference type="Proteomes" id="UP000285376"/>
    </source>
</evidence>
<name>A0A417Z8W4_9MICO</name>
<dbReference type="Gene3D" id="1.20.1540.10">
    <property type="entry name" value="Rhomboid-like"/>
    <property type="match status" value="1"/>
</dbReference>
<comment type="subcellular location">
    <subcellularLocation>
        <location evidence="1">Membrane</location>
        <topology evidence="1">Multi-pass membrane protein</topology>
    </subcellularLocation>
</comment>
<keyword evidence="4 5" id="KW-0472">Membrane</keyword>
<feature type="transmembrane region" description="Helical" evidence="5">
    <location>
        <begin position="62"/>
        <end position="86"/>
    </location>
</feature>
<dbReference type="Proteomes" id="UP000285376">
    <property type="component" value="Unassembled WGS sequence"/>
</dbReference>
<evidence type="ECO:0000313" key="7">
    <source>
        <dbReference type="EMBL" id="RHW47094.1"/>
    </source>
</evidence>
<evidence type="ECO:0000256" key="5">
    <source>
        <dbReference type="SAM" id="Phobius"/>
    </source>
</evidence>
<evidence type="ECO:0000256" key="3">
    <source>
        <dbReference type="ARBA" id="ARBA00022989"/>
    </source>
</evidence>
<dbReference type="PANTHER" id="PTHR43066">
    <property type="entry name" value="RHOMBOID-RELATED PROTEIN"/>
    <property type="match status" value="1"/>
</dbReference>
<feature type="transmembrane region" description="Helical" evidence="5">
    <location>
        <begin position="147"/>
        <end position="164"/>
    </location>
</feature>
<evidence type="ECO:0000256" key="4">
    <source>
        <dbReference type="ARBA" id="ARBA00023136"/>
    </source>
</evidence>
<keyword evidence="3 5" id="KW-1133">Transmembrane helix</keyword>
<dbReference type="EMBL" id="QWLM01000003">
    <property type="protein sequence ID" value="RHW47094.1"/>
    <property type="molecule type" value="Genomic_DNA"/>
</dbReference>
<evidence type="ECO:0000259" key="6">
    <source>
        <dbReference type="Pfam" id="PF01694"/>
    </source>
</evidence>
<keyword evidence="7" id="KW-0378">Hydrolase</keyword>
<comment type="caution">
    <text evidence="7">The sequence shown here is derived from an EMBL/GenBank/DDBJ whole genome shotgun (WGS) entry which is preliminary data.</text>
</comment>
<dbReference type="SUPFAM" id="SSF144091">
    <property type="entry name" value="Rhomboid-like"/>
    <property type="match status" value="1"/>
</dbReference>
<keyword evidence="7" id="KW-0645">Protease</keyword>
<feature type="transmembrane region" description="Helical" evidence="5">
    <location>
        <begin position="118"/>
        <end position="135"/>
    </location>
</feature>
<evidence type="ECO:0000256" key="1">
    <source>
        <dbReference type="ARBA" id="ARBA00004141"/>
    </source>
</evidence>
<dbReference type="InterPro" id="IPR035952">
    <property type="entry name" value="Rhomboid-like_sf"/>
</dbReference>
<dbReference type="RefSeq" id="WP_118912661.1">
    <property type="nucleotide sequence ID" value="NZ_CBCRVH010000006.1"/>
</dbReference>
<organism evidence="7 8">
    <name type="scientific">Dermacoccus abyssi</name>
    <dbReference type="NCBI Taxonomy" id="322596"/>
    <lineage>
        <taxon>Bacteria</taxon>
        <taxon>Bacillati</taxon>
        <taxon>Actinomycetota</taxon>
        <taxon>Actinomycetes</taxon>
        <taxon>Micrococcales</taxon>
        <taxon>Dermacoccaceae</taxon>
        <taxon>Dermacoccus</taxon>
    </lineage>
</organism>
<feature type="domain" description="Peptidase S54 rhomboid" evidence="6">
    <location>
        <begin position="58"/>
        <end position="189"/>
    </location>
</feature>
<dbReference type="GO" id="GO:0004252">
    <property type="term" value="F:serine-type endopeptidase activity"/>
    <property type="evidence" value="ECO:0007669"/>
    <property type="project" value="InterPro"/>
</dbReference>
<protein>
    <submittedName>
        <fullName evidence="7">Rhomboid family intramembrane serine protease</fullName>
    </submittedName>
</protein>
<dbReference type="InterPro" id="IPR022764">
    <property type="entry name" value="Peptidase_S54_rhomboid_dom"/>
</dbReference>
<proteinExistence type="predicted"/>
<feature type="transmembrane region" description="Helical" evidence="5">
    <location>
        <begin position="93"/>
        <end position="112"/>
    </location>
</feature>
<dbReference type="Pfam" id="PF01694">
    <property type="entry name" value="Rhomboid"/>
    <property type="match status" value="1"/>
</dbReference>
<evidence type="ECO:0000256" key="2">
    <source>
        <dbReference type="ARBA" id="ARBA00022692"/>
    </source>
</evidence>